<reference evidence="1 2" key="2">
    <citation type="journal article" date="2014" name="J. Gen. Appl. Microbiol.">
        <title>The early diverging ascomycetous budding yeast Saitoella complicata has three histone deacetylases belonging to the Clr6, Hos2, and Rpd3 lineages.</title>
        <authorList>
            <person name="Nishida H."/>
            <person name="Matsumoto T."/>
            <person name="Kondo S."/>
            <person name="Hamamoto M."/>
            <person name="Yoshikawa H."/>
        </authorList>
    </citation>
    <scope>NUCLEOTIDE SEQUENCE [LARGE SCALE GENOMIC DNA]</scope>
    <source>
        <strain evidence="1 2">NRRL Y-17804</strain>
    </source>
</reference>
<protein>
    <submittedName>
        <fullName evidence="1">Uncharacterized protein</fullName>
    </submittedName>
</protein>
<dbReference type="AlphaFoldDB" id="A0A0E9NA35"/>
<reference evidence="1 2" key="3">
    <citation type="journal article" date="2015" name="Genome Announc.">
        <title>Draft Genome Sequence of the Archiascomycetous Yeast Saitoella complicata.</title>
        <authorList>
            <person name="Yamauchi K."/>
            <person name="Kondo S."/>
            <person name="Hamamoto M."/>
            <person name="Takahashi Y."/>
            <person name="Ogura Y."/>
            <person name="Hayashi T."/>
            <person name="Nishida H."/>
        </authorList>
    </citation>
    <scope>NUCLEOTIDE SEQUENCE [LARGE SCALE GENOMIC DNA]</scope>
    <source>
        <strain evidence="1 2">NRRL Y-17804</strain>
    </source>
</reference>
<sequence>MVSSCLPAAHRASRCSINSRFHRSSCPLTKLTAYVTNHNFHYLHTHDVRPFRHPLYPHRHSWNLRIHTGSAGHCLRGSHDEQRFCFGVLPELEGYD</sequence>
<gene>
    <name evidence="1" type="ORF">G7K_0791-t1</name>
</gene>
<dbReference type="Proteomes" id="UP000033140">
    <property type="component" value="Unassembled WGS sequence"/>
</dbReference>
<comment type="caution">
    <text evidence="1">The sequence shown here is derived from an EMBL/GenBank/DDBJ whole genome shotgun (WGS) entry which is preliminary data.</text>
</comment>
<keyword evidence="2" id="KW-1185">Reference proteome</keyword>
<accession>A0A0E9NA35</accession>
<evidence type="ECO:0000313" key="2">
    <source>
        <dbReference type="Proteomes" id="UP000033140"/>
    </source>
</evidence>
<evidence type="ECO:0000313" key="1">
    <source>
        <dbReference type="EMBL" id="GAO46561.1"/>
    </source>
</evidence>
<dbReference type="EMBL" id="BACD03000004">
    <property type="protein sequence ID" value="GAO46561.1"/>
    <property type="molecule type" value="Genomic_DNA"/>
</dbReference>
<organism evidence="1 2">
    <name type="scientific">Saitoella complicata (strain BCRC 22490 / CBS 7301 / JCM 7358 / NBRC 10748 / NRRL Y-17804)</name>
    <dbReference type="NCBI Taxonomy" id="698492"/>
    <lineage>
        <taxon>Eukaryota</taxon>
        <taxon>Fungi</taxon>
        <taxon>Dikarya</taxon>
        <taxon>Ascomycota</taxon>
        <taxon>Taphrinomycotina</taxon>
        <taxon>Taphrinomycotina incertae sedis</taxon>
        <taxon>Saitoella</taxon>
    </lineage>
</organism>
<proteinExistence type="predicted"/>
<name>A0A0E9NA35_SAICN</name>
<reference evidence="1 2" key="1">
    <citation type="journal article" date="2011" name="J. Gen. Appl. Microbiol.">
        <title>Draft genome sequencing of the enigmatic yeast Saitoella complicata.</title>
        <authorList>
            <person name="Nishida H."/>
            <person name="Hamamoto M."/>
            <person name="Sugiyama J."/>
        </authorList>
    </citation>
    <scope>NUCLEOTIDE SEQUENCE [LARGE SCALE GENOMIC DNA]</scope>
    <source>
        <strain evidence="1 2">NRRL Y-17804</strain>
    </source>
</reference>